<organism evidence="1 2">
    <name type="scientific">Postia placenta MAD-698-R-SB12</name>
    <dbReference type="NCBI Taxonomy" id="670580"/>
    <lineage>
        <taxon>Eukaryota</taxon>
        <taxon>Fungi</taxon>
        <taxon>Dikarya</taxon>
        <taxon>Basidiomycota</taxon>
        <taxon>Agaricomycotina</taxon>
        <taxon>Agaricomycetes</taxon>
        <taxon>Polyporales</taxon>
        <taxon>Adustoporiaceae</taxon>
        <taxon>Rhodonia</taxon>
    </lineage>
</organism>
<proteinExistence type="predicted"/>
<evidence type="ECO:0000313" key="2">
    <source>
        <dbReference type="Proteomes" id="UP000194127"/>
    </source>
</evidence>
<dbReference type="OrthoDB" id="10277812at2759"/>
<gene>
    <name evidence="1" type="ORF">POSPLADRAFT_1142519</name>
</gene>
<keyword evidence="2" id="KW-1185">Reference proteome</keyword>
<dbReference type="RefSeq" id="XP_024339228.1">
    <property type="nucleotide sequence ID" value="XM_024485441.1"/>
</dbReference>
<dbReference type="Proteomes" id="UP000194127">
    <property type="component" value="Unassembled WGS sequence"/>
</dbReference>
<protein>
    <submittedName>
        <fullName evidence="1">Uncharacterized protein</fullName>
    </submittedName>
</protein>
<sequence length="165" mass="17951">MSASSSQEETVQLRLTGLADVKYLLDFCGMLVSDFPYGKCLELDLLVNPGWDTAQVLVAEFQITIPRMVCQTLEQCRKSRSSVFFSHRLVTAELGGGGVSMFPYQEETLERTLSVAGGIENGPGMEVVVVAVHRADFGGNECMSGLAAAMTLEMLEEAWWGGDIC</sequence>
<evidence type="ECO:0000313" key="1">
    <source>
        <dbReference type="EMBL" id="OSX62434.1"/>
    </source>
</evidence>
<dbReference type="EMBL" id="KZ110597">
    <property type="protein sequence ID" value="OSX62434.1"/>
    <property type="molecule type" value="Genomic_DNA"/>
</dbReference>
<dbReference type="AlphaFoldDB" id="A0A1X6N1G4"/>
<name>A0A1X6N1G4_9APHY</name>
<accession>A0A1X6N1G4</accession>
<dbReference type="GeneID" id="36330390"/>
<reference evidence="1 2" key="1">
    <citation type="submission" date="2017-04" db="EMBL/GenBank/DDBJ databases">
        <title>Genome Sequence of the Model Brown-Rot Fungus Postia placenta SB12.</title>
        <authorList>
            <consortium name="DOE Joint Genome Institute"/>
            <person name="Gaskell J."/>
            <person name="Kersten P."/>
            <person name="Larrondo L.F."/>
            <person name="Canessa P."/>
            <person name="Martinez D."/>
            <person name="Hibbett D."/>
            <person name="Schmoll M."/>
            <person name="Kubicek C.P."/>
            <person name="Martinez A.T."/>
            <person name="Yadav J."/>
            <person name="Master E."/>
            <person name="Magnuson J.K."/>
            <person name="James T."/>
            <person name="Yaver D."/>
            <person name="Berka R."/>
            <person name="Labutti K."/>
            <person name="Lipzen A."/>
            <person name="Aerts A."/>
            <person name="Barry K."/>
            <person name="Henrissat B."/>
            <person name="Blanchette R."/>
            <person name="Grigoriev I."/>
            <person name="Cullen D."/>
        </authorList>
    </citation>
    <scope>NUCLEOTIDE SEQUENCE [LARGE SCALE GENOMIC DNA]</scope>
    <source>
        <strain evidence="1 2">MAD-698-R-SB12</strain>
    </source>
</reference>